<sequence length="626" mass="68150">MNAQLFSAVQQKTSAALDLRILATTDLHMHVLGYDYFADAPTGRFGLSRVAALIDKARRETRNCLLFDNGDSLQGNPMGDHLAEQDRSGQRTRHPVIAAMNALGYDAGTIGNHDFSYGLPFLRRVLEGAGFPLVASNLKLRRPAMPVAPHLLLRRRMLDRAGRAHDLAIGVLGFLPPQTIDWEPALRGEAQIIDIITAAQDGIARLQDLGADLIVALSHSGIGDLDARPMMENAATALAALPGIDAVIAGHTHRLFPSPTHPAGPGVDPAAGTLAGKPAVMAGFWGSHLGLIDLVLEPVADADAQRPRWRIAQAQSSTRAAQGHEETATVTQPALSAHRATLRHYRRRIGWTDQPLASHFTLIGHDPGMRLVAMAQRWHMRQMLAGSRWTDLPILSAVAPFRAGGRGGPEHYTDIPAGRLTLRSLADLYIFPNRICALLIDGAGVRDWLERSASLFYQIVPGAQDQPLVDPDYPGYHFDLLDGIDWKLDLSQPPRHAPDGRLIAADARRVTALTHRGQPVLDSDRFVLVTNNYRLSDSGPFAQVVAGRPVLVDGPLRCRDVLHRYVARRRRLAPKPGNGWDFLPMPGTSVLFQTGPAARAHLALLDRPAEALGIGDNGFLNLRLHL</sequence>
<dbReference type="PANTHER" id="PTHR11575">
    <property type="entry name" value="5'-NUCLEOTIDASE-RELATED"/>
    <property type="match status" value="1"/>
</dbReference>
<dbReference type="Proteomes" id="UP000478740">
    <property type="component" value="Unassembled WGS sequence"/>
</dbReference>
<dbReference type="InterPro" id="IPR036907">
    <property type="entry name" value="5'-Nucleotdase_C_sf"/>
</dbReference>
<dbReference type="Pfam" id="PF02872">
    <property type="entry name" value="5_nucleotid_C"/>
    <property type="match status" value="1"/>
</dbReference>
<dbReference type="Gene3D" id="3.90.780.10">
    <property type="entry name" value="5'-Nucleotidase, C-terminal domain"/>
    <property type="match status" value="1"/>
</dbReference>
<name>A0A6L6IXA5_9RHOB</name>
<evidence type="ECO:0000259" key="4">
    <source>
        <dbReference type="Pfam" id="PF00149"/>
    </source>
</evidence>
<dbReference type="InterPro" id="IPR029052">
    <property type="entry name" value="Metallo-depent_PP-like"/>
</dbReference>
<dbReference type="GO" id="GO:0000166">
    <property type="term" value="F:nucleotide binding"/>
    <property type="evidence" value="ECO:0007669"/>
    <property type="project" value="UniProtKB-KW"/>
</dbReference>
<comment type="similarity">
    <text evidence="2">Belongs to the 5'-nucleotidase family.</text>
</comment>
<keyword evidence="1" id="KW-0732">Signal</keyword>
<feature type="domain" description="5'-Nucleotidase C-terminal" evidence="5">
    <location>
        <begin position="413"/>
        <end position="541"/>
    </location>
</feature>
<proteinExistence type="inferred from homology"/>
<organism evidence="6 7">
    <name type="scientific">Paracoccus shanxieyensis</name>
    <dbReference type="NCBI Taxonomy" id="2675752"/>
    <lineage>
        <taxon>Bacteria</taxon>
        <taxon>Pseudomonadati</taxon>
        <taxon>Pseudomonadota</taxon>
        <taxon>Alphaproteobacteria</taxon>
        <taxon>Rhodobacterales</taxon>
        <taxon>Paracoccaceae</taxon>
        <taxon>Paracoccus</taxon>
    </lineage>
</organism>
<dbReference type="PANTHER" id="PTHR11575:SF6">
    <property type="entry name" value="2',3'-CYCLIC-NUCLEOTIDE 2'-PHOSPHODIESTERASE_3'-NUCLEOTIDASE"/>
    <property type="match status" value="1"/>
</dbReference>
<gene>
    <name evidence="6" type="ORF">GL284_05245</name>
</gene>
<dbReference type="GO" id="GO:0030288">
    <property type="term" value="C:outer membrane-bounded periplasmic space"/>
    <property type="evidence" value="ECO:0007669"/>
    <property type="project" value="TreeGrafter"/>
</dbReference>
<dbReference type="InterPro" id="IPR004843">
    <property type="entry name" value="Calcineurin-like_PHP"/>
</dbReference>
<reference evidence="6 7" key="1">
    <citation type="submission" date="2019-11" db="EMBL/GenBank/DDBJ databases">
        <authorList>
            <person name="Dong K."/>
        </authorList>
    </citation>
    <scope>NUCLEOTIDE SEQUENCE [LARGE SCALE GENOMIC DNA]</scope>
    <source>
        <strain evidence="6 7">DK608</strain>
    </source>
</reference>
<keyword evidence="2" id="KW-0378">Hydrolase</keyword>
<evidence type="ECO:0000313" key="6">
    <source>
        <dbReference type="EMBL" id="MTH63670.1"/>
    </source>
</evidence>
<dbReference type="PRINTS" id="PR01607">
    <property type="entry name" value="APYRASEFAMLY"/>
</dbReference>
<comment type="caution">
    <text evidence="6">The sequence shown here is derived from an EMBL/GenBank/DDBJ whole genome shotgun (WGS) entry which is preliminary data.</text>
</comment>
<dbReference type="SUPFAM" id="SSF56300">
    <property type="entry name" value="Metallo-dependent phosphatases"/>
    <property type="match status" value="1"/>
</dbReference>
<dbReference type="GO" id="GO:0016787">
    <property type="term" value="F:hydrolase activity"/>
    <property type="evidence" value="ECO:0007669"/>
    <property type="project" value="UniProtKB-KW"/>
</dbReference>
<dbReference type="RefSeq" id="WP_155043609.1">
    <property type="nucleotide sequence ID" value="NZ_WMIH01000003.1"/>
</dbReference>
<dbReference type="Pfam" id="PF00149">
    <property type="entry name" value="Metallophos"/>
    <property type="match status" value="1"/>
</dbReference>
<dbReference type="NCBIfam" id="NF006938">
    <property type="entry name" value="PRK09420.1"/>
    <property type="match status" value="1"/>
</dbReference>
<evidence type="ECO:0000313" key="7">
    <source>
        <dbReference type="Proteomes" id="UP000478740"/>
    </source>
</evidence>
<evidence type="ECO:0000256" key="1">
    <source>
        <dbReference type="ARBA" id="ARBA00022729"/>
    </source>
</evidence>
<dbReference type="InterPro" id="IPR008334">
    <property type="entry name" value="5'-Nucleotdase_C"/>
</dbReference>
<accession>A0A6L6IXA5</accession>
<keyword evidence="7" id="KW-1185">Reference proteome</keyword>
<feature type="domain" description="Calcineurin-like phosphoesterase" evidence="4">
    <location>
        <begin position="19"/>
        <end position="254"/>
    </location>
</feature>
<protein>
    <submittedName>
        <fullName evidence="6">Bifunctional 2',3'-cyclic-nucleotide 2'-phosphodiesterase/3'-nucleotidase</fullName>
    </submittedName>
</protein>
<dbReference type="EMBL" id="WMII01000004">
    <property type="protein sequence ID" value="MTH63670.1"/>
    <property type="molecule type" value="Genomic_DNA"/>
</dbReference>
<evidence type="ECO:0000256" key="2">
    <source>
        <dbReference type="RuleBase" id="RU362119"/>
    </source>
</evidence>
<feature type="region of interest" description="Disordered" evidence="3">
    <location>
        <begin position="316"/>
        <end position="335"/>
    </location>
</feature>
<dbReference type="Gene3D" id="3.60.21.10">
    <property type="match status" value="1"/>
</dbReference>
<dbReference type="SUPFAM" id="SSF55816">
    <property type="entry name" value="5'-nucleotidase (syn. UDP-sugar hydrolase), C-terminal domain"/>
    <property type="match status" value="1"/>
</dbReference>
<keyword evidence="2" id="KW-0547">Nucleotide-binding</keyword>
<dbReference type="InterPro" id="IPR006179">
    <property type="entry name" value="5_nucleotidase/apyrase"/>
</dbReference>
<dbReference type="AlphaFoldDB" id="A0A6L6IXA5"/>
<evidence type="ECO:0000259" key="5">
    <source>
        <dbReference type="Pfam" id="PF02872"/>
    </source>
</evidence>
<evidence type="ECO:0000256" key="3">
    <source>
        <dbReference type="SAM" id="MobiDB-lite"/>
    </source>
</evidence>
<dbReference type="GO" id="GO:0009166">
    <property type="term" value="P:nucleotide catabolic process"/>
    <property type="evidence" value="ECO:0007669"/>
    <property type="project" value="InterPro"/>
</dbReference>